<proteinExistence type="predicted"/>
<dbReference type="RefSeq" id="WP_008274463.1">
    <property type="nucleotide sequence ID" value="NZ_AAXW01000006.1"/>
</dbReference>
<dbReference type="AlphaFoldDB" id="A3IM82"/>
<dbReference type="EMBL" id="AAXW01000006">
    <property type="protein sequence ID" value="EAZ92538.1"/>
    <property type="molecule type" value="Genomic_DNA"/>
</dbReference>
<reference evidence="1 2" key="1">
    <citation type="submission" date="2007-03" db="EMBL/GenBank/DDBJ databases">
        <authorList>
            <person name="Stal L."/>
            <person name="Ferriera S."/>
            <person name="Johnson J."/>
            <person name="Kravitz S."/>
            <person name="Beeson K."/>
            <person name="Sutton G."/>
            <person name="Rogers Y.-H."/>
            <person name="Friedman R."/>
            <person name="Frazier M."/>
            <person name="Venter J.C."/>
        </authorList>
    </citation>
    <scope>NUCLEOTIDE SEQUENCE [LARGE SCALE GENOMIC DNA]</scope>
    <source>
        <strain evidence="1 2">CCY0110</strain>
    </source>
</reference>
<dbReference type="eggNOG" id="ENOG502ZKYI">
    <property type="taxonomic scope" value="Bacteria"/>
</dbReference>
<accession>A3IM82</accession>
<dbReference type="OrthoDB" id="573720at2"/>
<dbReference type="Proteomes" id="UP000003781">
    <property type="component" value="Unassembled WGS sequence"/>
</dbReference>
<sequence length="64" mass="7941">MKSQINLWRFKHIGIAIWTYLNQPLFDAQKPMIWETKRFWYLYKIQLLENCFQKDGTSQTHYTQ</sequence>
<evidence type="ECO:0000313" key="1">
    <source>
        <dbReference type="EMBL" id="EAZ92538.1"/>
    </source>
</evidence>
<evidence type="ECO:0000313" key="2">
    <source>
        <dbReference type="Proteomes" id="UP000003781"/>
    </source>
</evidence>
<protein>
    <submittedName>
        <fullName evidence="1">Uncharacterized protein</fullName>
    </submittedName>
</protein>
<name>A3IM82_9CHRO</name>
<gene>
    <name evidence="1" type="ORF">CY0110_02394</name>
</gene>
<comment type="caution">
    <text evidence="1">The sequence shown here is derived from an EMBL/GenBank/DDBJ whole genome shotgun (WGS) entry which is preliminary data.</text>
</comment>
<organism evidence="1 2">
    <name type="scientific">Crocosphaera chwakensis CCY0110</name>
    <dbReference type="NCBI Taxonomy" id="391612"/>
    <lineage>
        <taxon>Bacteria</taxon>
        <taxon>Bacillati</taxon>
        <taxon>Cyanobacteriota</taxon>
        <taxon>Cyanophyceae</taxon>
        <taxon>Oscillatoriophycideae</taxon>
        <taxon>Chroococcales</taxon>
        <taxon>Aphanothecaceae</taxon>
        <taxon>Crocosphaera</taxon>
        <taxon>Crocosphaera chwakensis</taxon>
    </lineage>
</organism>
<keyword evidence="2" id="KW-1185">Reference proteome</keyword>